<gene>
    <name evidence="1" type="ORF">SAMN05421510_101926</name>
</gene>
<reference evidence="1 2" key="1">
    <citation type="submission" date="2016-10" db="EMBL/GenBank/DDBJ databases">
        <authorList>
            <person name="de Groot N.N."/>
        </authorList>
    </citation>
    <scope>NUCLEOTIDE SEQUENCE [LARGE SCALE GENOMIC DNA]</scope>
    <source>
        <strain evidence="1 2">Nm9</strain>
    </source>
</reference>
<protein>
    <submittedName>
        <fullName evidence="1">Putative ABC transport system permease protein</fullName>
    </submittedName>
</protein>
<dbReference type="EMBL" id="FOFX01000019">
    <property type="protein sequence ID" value="SEQ08265.1"/>
    <property type="molecule type" value="Genomic_DNA"/>
</dbReference>
<sequence length="49" mass="5738">MARKAQRQINPYVKEQLLAILPGVTLTELWQMMRAMESTLQLISYLVLF</sequence>
<dbReference type="Proteomes" id="UP000181998">
    <property type="component" value="Unassembled WGS sequence"/>
</dbReference>
<organism evidence="1 2">
    <name type="scientific">Nitrosomonas ureae</name>
    <dbReference type="NCBI Taxonomy" id="44577"/>
    <lineage>
        <taxon>Bacteria</taxon>
        <taxon>Pseudomonadati</taxon>
        <taxon>Pseudomonadota</taxon>
        <taxon>Betaproteobacteria</taxon>
        <taxon>Nitrosomonadales</taxon>
        <taxon>Nitrosomonadaceae</taxon>
        <taxon>Nitrosomonas</taxon>
    </lineage>
</organism>
<accession>A0A1H9D478</accession>
<name>A0A1H9D478_9PROT</name>
<evidence type="ECO:0000313" key="2">
    <source>
        <dbReference type="Proteomes" id="UP000181998"/>
    </source>
</evidence>
<dbReference type="AlphaFoldDB" id="A0A1H9D478"/>
<proteinExistence type="predicted"/>
<evidence type="ECO:0000313" key="1">
    <source>
        <dbReference type="EMBL" id="SEQ08265.1"/>
    </source>
</evidence>